<dbReference type="PANTHER" id="PTHR10156">
    <property type="entry name" value="2',3'-CYCLIC-NUCLEOTIDE 3'-PHOSPHODIESTERASE"/>
    <property type="match status" value="1"/>
</dbReference>
<keyword evidence="3" id="KW-0597">Phosphoprotein</keyword>
<evidence type="ECO:0000313" key="13">
    <source>
        <dbReference type="WBParaSite" id="ECPE_0001135101-mRNA-1"/>
    </source>
</evidence>
<protein>
    <submittedName>
        <fullName evidence="13">DUF3187 family protein</fullName>
    </submittedName>
</protein>
<dbReference type="Pfam" id="PF05881">
    <property type="entry name" value="CNPase"/>
    <property type="match status" value="1"/>
</dbReference>
<reference evidence="11 12" key="2">
    <citation type="submission" date="2018-11" db="EMBL/GenBank/DDBJ databases">
        <authorList>
            <consortium name="Pathogen Informatics"/>
        </authorList>
    </citation>
    <scope>NUCLEOTIDE SEQUENCE [LARGE SCALE GENOMIC DNA]</scope>
    <source>
        <strain evidence="11 12">Egypt</strain>
    </source>
</reference>
<gene>
    <name evidence="11" type="ORF">ECPE_LOCUS11316</name>
</gene>
<dbReference type="GO" id="GO:0005737">
    <property type="term" value="C:cytoplasm"/>
    <property type="evidence" value="ECO:0007669"/>
    <property type="project" value="TreeGrafter"/>
</dbReference>
<keyword evidence="8" id="KW-0636">Prenylation</keyword>
<proteinExistence type="predicted"/>
<keyword evidence="12" id="KW-1185">Reference proteome</keyword>
<evidence type="ECO:0000256" key="9">
    <source>
        <dbReference type="SAM" id="SignalP"/>
    </source>
</evidence>
<keyword evidence="2" id="KW-0488">Methylation</keyword>
<keyword evidence="6" id="KW-0472">Membrane</keyword>
<keyword evidence="4" id="KW-0378">Hydrolase</keyword>
<dbReference type="GO" id="GO:0009214">
    <property type="term" value="P:cyclic nucleotide catabolic process"/>
    <property type="evidence" value="ECO:0007669"/>
    <property type="project" value="InterPro"/>
</dbReference>
<evidence type="ECO:0000256" key="6">
    <source>
        <dbReference type="ARBA" id="ARBA00023136"/>
    </source>
</evidence>
<accession>A0A183AWI1</accession>
<feature type="domain" description="Cyclic nucleotide phosphodiesterase catalytic" evidence="10">
    <location>
        <begin position="48"/>
        <end position="201"/>
    </location>
</feature>
<feature type="signal peptide" evidence="9">
    <location>
        <begin position="1"/>
        <end position="18"/>
    </location>
</feature>
<evidence type="ECO:0000256" key="8">
    <source>
        <dbReference type="ARBA" id="ARBA00023289"/>
    </source>
</evidence>
<reference evidence="13" key="1">
    <citation type="submission" date="2016-06" db="UniProtKB">
        <authorList>
            <consortium name="WormBaseParasite"/>
        </authorList>
    </citation>
    <scope>IDENTIFICATION</scope>
</reference>
<dbReference type="OrthoDB" id="3231855at2759"/>
<dbReference type="GO" id="GO:0016020">
    <property type="term" value="C:membrane"/>
    <property type="evidence" value="ECO:0007669"/>
    <property type="project" value="UniProtKB-SubCell"/>
</dbReference>
<dbReference type="GO" id="GO:0003723">
    <property type="term" value="F:RNA binding"/>
    <property type="evidence" value="ECO:0007669"/>
    <property type="project" value="UniProtKB-KW"/>
</dbReference>
<evidence type="ECO:0000313" key="12">
    <source>
        <dbReference type="Proteomes" id="UP000272942"/>
    </source>
</evidence>
<dbReference type="InterPro" id="IPR009097">
    <property type="entry name" value="Cyclic_Pdiesterase"/>
</dbReference>
<dbReference type="AlphaFoldDB" id="A0A183AWI1"/>
<dbReference type="PANTHER" id="PTHR10156:SF0">
    <property type="entry name" value="2',3'-CYCLIC-NUCLEOTIDE 3'-PHOSPHODIESTERASE"/>
    <property type="match status" value="1"/>
</dbReference>
<keyword evidence="5" id="KW-0694">RNA-binding</keyword>
<evidence type="ECO:0000256" key="3">
    <source>
        <dbReference type="ARBA" id="ARBA00022553"/>
    </source>
</evidence>
<evidence type="ECO:0000256" key="4">
    <source>
        <dbReference type="ARBA" id="ARBA00022801"/>
    </source>
</evidence>
<dbReference type="EMBL" id="UZAN01050599">
    <property type="protein sequence ID" value="VDP88332.1"/>
    <property type="molecule type" value="Genomic_DNA"/>
</dbReference>
<keyword evidence="9" id="KW-0732">Signal</keyword>
<keyword evidence="7" id="KW-0449">Lipoprotein</keyword>
<evidence type="ECO:0000256" key="7">
    <source>
        <dbReference type="ARBA" id="ARBA00023288"/>
    </source>
</evidence>
<organism evidence="13">
    <name type="scientific">Echinostoma caproni</name>
    <dbReference type="NCBI Taxonomy" id="27848"/>
    <lineage>
        <taxon>Eukaryota</taxon>
        <taxon>Metazoa</taxon>
        <taxon>Spiralia</taxon>
        <taxon>Lophotrochozoa</taxon>
        <taxon>Platyhelminthes</taxon>
        <taxon>Trematoda</taxon>
        <taxon>Digenea</taxon>
        <taxon>Plagiorchiida</taxon>
        <taxon>Echinostomata</taxon>
        <taxon>Echinostomatoidea</taxon>
        <taxon>Echinostomatidae</taxon>
        <taxon>Echinostoma</taxon>
    </lineage>
</organism>
<dbReference type="InterPro" id="IPR008431">
    <property type="entry name" value="CNPase"/>
</dbReference>
<evidence type="ECO:0000259" key="10">
    <source>
        <dbReference type="Pfam" id="PF05881"/>
    </source>
</evidence>
<evidence type="ECO:0000256" key="1">
    <source>
        <dbReference type="ARBA" id="ARBA00004635"/>
    </source>
</evidence>
<evidence type="ECO:0000256" key="2">
    <source>
        <dbReference type="ARBA" id="ARBA00022481"/>
    </source>
</evidence>
<dbReference type="WBParaSite" id="ECPE_0001135101-mRNA-1">
    <property type="protein sequence ID" value="ECPE_0001135101-mRNA-1"/>
    <property type="gene ID" value="ECPE_0001135101"/>
</dbReference>
<name>A0A183AWI1_9TREM</name>
<dbReference type="InterPro" id="IPR047325">
    <property type="entry name" value="CNPase_cat"/>
</dbReference>
<dbReference type="SUPFAM" id="SSF55144">
    <property type="entry name" value="LigT-like"/>
    <property type="match status" value="1"/>
</dbReference>
<evidence type="ECO:0000256" key="5">
    <source>
        <dbReference type="ARBA" id="ARBA00022884"/>
    </source>
</evidence>
<feature type="chain" id="PRO_5043138259" evidence="9">
    <location>
        <begin position="19"/>
        <end position="250"/>
    </location>
</feature>
<sequence length="250" mass="27149">MLPLSVCLFLLSLPQLCADLSDATLETLLQHWHSATEPSFGQGLQQSKAATLPHITAKYARYGRVPGASQYGQSGAVMNSLLGRLFTVQVTGLFVSVRTVGVRIRLPADDLVLRHLWSSEDQAVLSVDRSAYNGDFNGFIGQSGYPHQEYRPPGCRAHVTLALAPDVSPVETGLDLLRIVDAELAYQTGDHMAIVPGGSVRRVTVRRPATSPTSPVAPPQLGTTAPGYEYMYVLDLDQPQHHRVLFAGVY</sequence>
<evidence type="ECO:0000313" key="11">
    <source>
        <dbReference type="EMBL" id="VDP88332.1"/>
    </source>
</evidence>
<comment type="subcellular location">
    <subcellularLocation>
        <location evidence="1">Membrane</location>
        <topology evidence="1">Lipid-anchor</topology>
    </subcellularLocation>
</comment>
<dbReference type="GO" id="GO:0004113">
    <property type="term" value="F:2',3'-cyclic-nucleotide 3'-phosphodiesterase activity"/>
    <property type="evidence" value="ECO:0007669"/>
    <property type="project" value="InterPro"/>
</dbReference>
<dbReference type="Gene3D" id="3.90.1740.10">
    <property type="entry name" value="2',3'-cyclic nucleotide 3'-phosphodiesterase superfamily"/>
    <property type="match status" value="1"/>
</dbReference>
<dbReference type="Proteomes" id="UP000272942">
    <property type="component" value="Unassembled WGS sequence"/>
</dbReference>